<feature type="domain" description="HTH marR-type" evidence="4">
    <location>
        <begin position="26"/>
        <end position="122"/>
    </location>
</feature>
<dbReference type="PANTHER" id="PTHR42756:SF1">
    <property type="entry name" value="TRANSCRIPTIONAL REPRESSOR OF EMRAB OPERON"/>
    <property type="match status" value="1"/>
</dbReference>
<protein>
    <submittedName>
        <fullName evidence="5">MarR family transcriptional regulator</fullName>
    </submittedName>
</protein>
<dbReference type="SUPFAM" id="SSF46785">
    <property type="entry name" value="Winged helix' DNA-binding domain"/>
    <property type="match status" value="1"/>
</dbReference>
<dbReference type="RefSeq" id="WP_130611314.1">
    <property type="nucleotide sequence ID" value="NZ_SGIU01000001.1"/>
</dbReference>
<keyword evidence="1" id="KW-0805">Transcription regulation</keyword>
<dbReference type="GO" id="GO:0003700">
    <property type="term" value="F:DNA-binding transcription factor activity"/>
    <property type="evidence" value="ECO:0007669"/>
    <property type="project" value="InterPro"/>
</dbReference>
<dbReference type="Proteomes" id="UP000291981">
    <property type="component" value="Unassembled WGS sequence"/>
</dbReference>
<evidence type="ECO:0000259" key="4">
    <source>
        <dbReference type="SMART" id="SM00347"/>
    </source>
</evidence>
<dbReference type="Pfam" id="PF12802">
    <property type="entry name" value="MarR_2"/>
    <property type="match status" value="1"/>
</dbReference>
<dbReference type="InterPro" id="IPR000835">
    <property type="entry name" value="HTH_MarR-typ"/>
</dbReference>
<accession>A0A4Q8QKV4</accession>
<evidence type="ECO:0000313" key="5">
    <source>
        <dbReference type="EMBL" id="TAI49433.1"/>
    </source>
</evidence>
<keyword evidence="2" id="KW-0238">DNA-binding</keyword>
<name>A0A4Q8QKV4_9FLAO</name>
<reference evidence="5 6" key="1">
    <citation type="submission" date="2019-02" db="EMBL/GenBank/DDBJ databases">
        <title>Draft genome sequence of Muricauda sp. 176CP4-71.</title>
        <authorList>
            <person name="Park J.-S."/>
        </authorList>
    </citation>
    <scope>NUCLEOTIDE SEQUENCE [LARGE SCALE GENOMIC DNA]</scope>
    <source>
        <strain evidence="5 6">176CP4-71</strain>
    </source>
</reference>
<keyword evidence="3" id="KW-0804">Transcription</keyword>
<dbReference type="OrthoDB" id="1443965at2"/>
<dbReference type="InterPro" id="IPR036390">
    <property type="entry name" value="WH_DNA-bd_sf"/>
</dbReference>
<gene>
    <name evidence="5" type="ORF">EW142_06435</name>
</gene>
<keyword evidence="6" id="KW-1185">Reference proteome</keyword>
<dbReference type="GO" id="GO:0003677">
    <property type="term" value="F:DNA binding"/>
    <property type="evidence" value="ECO:0007669"/>
    <property type="project" value="UniProtKB-KW"/>
</dbReference>
<dbReference type="Gene3D" id="1.10.10.10">
    <property type="entry name" value="Winged helix-like DNA-binding domain superfamily/Winged helix DNA-binding domain"/>
    <property type="match status" value="1"/>
</dbReference>
<dbReference type="SMART" id="SM00347">
    <property type="entry name" value="HTH_MARR"/>
    <property type="match status" value="1"/>
</dbReference>
<evidence type="ECO:0000256" key="1">
    <source>
        <dbReference type="ARBA" id="ARBA00023015"/>
    </source>
</evidence>
<proteinExistence type="predicted"/>
<evidence type="ECO:0000256" key="2">
    <source>
        <dbReference type="ARBA" id="ARBA00023125"/>
    </source>
</evidence>
<evidence type="ECO:0000313" key="6">
    <source>
        <dbReference type="Proteomes" id="UP000291981"/>
    </source>
</evidence>
<comment type="caution">
    <text evidence="5">The sequence shown here is derived from an EMBL/GenBank/DDBJ whole genome shotgun (WGS) entry which is preliminary data.</text>
</comment>
<dbReference type="EMBL" id="SGIU01000001">
    <property type="protein sequence ID" value="TAI49433.1"/>
    <property type="molecule type" value="Genomic_DNA"/>
</dbReference>
<evidence type="ECO:0000256" key="3">
    <source>
        <dbReference type="ARBA" id="ARBA00023163"/>
    </source>
</evidence>
<sequence length="136" mass="15697">MKYKFQDCIGSRLRSASRKIDAIYRQHLSHSGVTANQLSIMMALYKTGETEQNEIARFLNLEKSSLSRNLVRLLDSNYVKKHGPVNRPIISLTKQGKRKVDDLAPHWEKAMDKIHKVLNVQVLNAFQQFEESITEL</sequence>
<organism evidence="5 6">
    <name type="scientific">Flagellimonas allohymeniacidonis</name>
    <dbReference type="NCBI Taxonomy" id="2517819"/>
    <lineage>
        <taxon>Bacteria</taxon>
        <taxon>Pseudomonadati</taxon>
        <taxon>Bacteroidota</taxon>
        <taxon>Flavobacteriia</taxon>
        <taxon>Flavobacteriales</taxon>
        <taxon>Flavobacteriaceae</taxon>
        <taxon>Flagellimonas</taxon>
    </lineage>
</organism>
<dbReference type="InterPro" id="IPR036388">
    <property type="entry name" value="WH-like_DNA-bd_sf"/>
</dbReference>
<dbReference type="PANTHER" id="PTHR42756">
    <property type="entry name" value="TRANSCRIPTIONAL REGULATOR, MARR"/>
    <property type="match status" value="1"/>
</dbReference>
<dbReference type="AlphaFoldDB" id="A0A4Q8QKV4"/>